<evidence type="ECO:0000313" key="1">
    <source>
        <dbReference type="EMBL" id="SHJ65421.1"/>
    </source>
</evidence>
<proteinExistence type="predicted"/>
<dbReference type="AlphaFoldDB" id="A0A8G2FC78"/>
<protein>
    <submittedName>
        <fullName evidence="1">Uncharacterized protein</fullName>
    </submittedName>
</protein>
<dbReference type="EMBL" id="FQZR01000009">
    <property type="protein sequence ID" value="SHJ65421.1"/>
    <property type="molecule type" value="Genomic_DNA"/>
</dbReference>
<comment type="caution">
    <text evidence="1">The sequence shown here is derived from an EMBL/GenBank/DDBJ whole genome shotgun (WGS) entry which is preliminary data.</text>
</comment>
<organism evidence="1 2">
    <name type="scientific">Halodesulfovibrio aestuarii</name>
    <dbReference type="NCBI Taxonomy" id="126333"/>
    <lineage>
        <taxon>Bacteria</taxon>
        <taxon>Pseudomonadati</taxon>
        <taxon>Thermodesulfobacteriota</taxon>
        <taxon>Desulfovibrionia</taxon>
        <taxon>Desulfovibrionales</taxon>
        <taxon>Desulfovibrionaceae</taxon>
        <taxon>Halodesulfovibrio</taxon>
    </lineage>
</organism>
<reference evidence="1 2" key="1">
    <citation type="submission" date="2016-11" db="EMBL/GenBank/DDBJ databases">
        <authorList>
            <person name="Varghese N."/>
            <person name="Submissions S."/>
        </authorList>
    </citation>
    <scope>NUCLEOTIDE SEQUENCE [LARGE SCALE GENOMIC DNA]</scope>
    <source>
        <strain evidence="1 2">DSM 17919</strain>
    </source>
</reference>
<accession>A0A8G2FC78</accession>
<evidence type="ECO:0000313" key="2">
    <source>
        <dbReference type="Proteomes" id="UP000184001"/>
    </source>
</evidence>
<sequence length="45" mass="5119">MLSFFCSYCCLCNRLTKLFIAGLFLVKVRNGTDMCVYDEKGGETK</sequence>
<dbReference type="Proteomes" id="UP000184001">
    <property type="component" value="Unassembled WGS sequence"/>
</dbReference>
<name>A0A8G2FC78_9BACT</name>
<gene>
    <name evidence="1" type="ORF">SAMN05660830_02916</name>
</gene>